<dbReference type="KEGG" id="mlv:CVS47_00898"/>
<proteinExistence type="predicted"/>
<protein>
    <recommendedName>
        <fullName evidence="1">DUF1990 domain-containing protein</fullName>
    </recommendedName>
</protein>
<keyword evidence="3" id="KW-1185">Reference proteome</keyword>
<dbReference type="Proteomes" id="UP000276888">
    <property type="component" value="Chromosome"/>
</dbReference>
<accession>A0A3Q9IX55</accession>
<evidence type="ECO:0000313" key="2">
    <source>
        <dbReference type="EMBL" id="AZS36297.1"/>
    </source>
</evidence>
<organism evidence="2 3">
    <name type="scientific">Microbacterium lemovicicum</name>
    <dbReference type="NCBI Taxonomy" id="1072463"/>
    <lineage>
        <taxon>Bacteria</taxon>
        <taxon>Bacillati</taxon>
        <taxon>Actinomycetota</taxon>
        <taxon>Actinomycetes</taxon>
        <taxon>Micrococcales</taxon>
        <taxon>Microbacteriaceae</taxon>
        <taxon>Microbacterium</taxon>
    </lineage>
</organism>
<name>A0A3Q9IX55_9MICO</name>
<dbReference type="EMBL" id="CP031423">
    <property type="protein sequence ID" value="AZS36297.1"/>
    <property type="molecule type" value="Genomic_DNA"/>
</dbReference>
<dbReference type="PIRSF" id="PIRSF010260">
    <property type="entry name" value="UCP010260"/>
    <property type="match status" value="1"/>
</dbReference>
<feature type="domain" description="DUF1990" evidence="1">
    <location>
        <begin position="5"/>
        <end position="159"/>
    </location>
</feature>
<dbReference type="PANTHER" id="PTHR34202:SF1">
    <property type="entry name" value="UPF0548 PROTEIN"/>
    <property type="match status" value="1"/>
</dbReference>
<sequence>MPELTYPQVGATAGALPDGYRHVRMQRTIGHGSDVFQRAADDLLRGEAQRRAGVDISLSQVPVRVGSTVEMRLPLGFVAFSAPCRVVWAERTPDRAGFAYGTLPGHPLRGEERFEVRLLPTGDVCFFITAFSAPGRWFTRLGAPLVRVVQTSMIRRYLGALVERPRDDA</sequence>
<evidence type="ECO:0000313" key="3">
    <source>
        <dbReference type="Proteomes" id="UP000276888"/>
    </source>
</evidence>
<dbReference type="InterPro" id="IPR014457">
    <property type="entry name" value="UCP010260"/>
</dbReference>
<dbReference type="InterPro" id="IPR018960">
    <property type="entry name" value="DUF1990"/>
</dbReference>
<evidence type="ECO:0000259" key="1">
    <source>
        <dbReference type="Pfam" id="PF09348"/>
    </source>
</evidence>
<dbReference type="Pfam" id="PF09348">
    <property type="entry name" value="DUF1990"/>
    <property type="match status" value="1"/>
</dbReference>
<dbReference type="AlphaFoldDB" id="A0A3Q9IX55"/>
<dbReference type="RefSeq" id="WP_127095008.1">
    <property type="nucleotide sequence ID" value="NZ_CP031423.1"/>
</dbReference>
<reference evidence="2 3" key="1">
    <citation type="submission" date="2018-08" db="EMBL/GenBank/DDBJ databases">
        <title>Microbacterium lemovicicum sp. nov., a bacterium isolated from a natural uranium-rich soil.</title>
        <authorList>
            <person name="ORTET P."/>
        </authorList>
    </citation>
    <scope>NUCLEOTIDE SEQUENCE [LARGE SCALE GENOMIC DNA]</scope>
    <source>
        <strain evidence="2 3">Viu22</strain>
    </source>
</reference>
<dbReference type="OrthoDB" id="120660at2"/>
<dbReference type="PANTHER" id="PTHR34202">
    <property type="entry name" value="UPF0548 PROTEIN"/>
    <property type="match status" value="1"/>
</dbReference>
<gene>
    <name evidence="2" type="ORF">CVS47_00898</name>
</gene>